<sequence length="645" mass="69059">MKKRLCSVVLTAAMVIGLVSPAYGAALPETSVPETTQETVSSGDSAGADSGEALPEEAEEVTEAPAEDAEAVEVYEAAETDGIVYATIEKLTIGQGYIQEPVKVNFSKGDTYADVMMQLLKNLNLSYKSTTSAYGFYLSAIQDNDNSPAVIPQIILDALAKDDDDVSTSRTNQGWLGEFDYTKYSGWMYTVNNTMPNVGMGNQAPADGDVVRFQFSVYGYGSDIGFGYDGDPIIVAADKGPLIKKIAEINEASNQALYGNSYTAAMDVLKKVDATQVEVDAALANLTVPEATSALVTVRAQMAGSYLNGFAEPVTVSSDEAEQYGYTDSVKNGVSALDALVKVHEDLFGEAFTKESASKYLAFNTSGYLSKIFGEETTANGFILNEGYPNDGTKSEYGGYNGTTVTNQAVVDGDVIDFYIYQDQSTWTDLYTWVEVPEGDLYTSQSVTVSVKAIAATMGYLYQTPEEMKGGATLQNGLCLAWVDAETGAMTPVEEVVTGTNEAGENGQAEITLPAQAGDYYLTAVTHDKTYAIANPVKISVKAAVETKITMNRLSPNAKLYALDDTDKTTDLLADVTPTGSASSGYTYVSRLLPGTYVVEGVNGDVRTGTIQIKVSEENHEFTIQTLTIRTKSPSDWVLGVDYTL</sequence>
<feature type="chain" id="PRO_5042121504" evidence="2">
    <location>
        <begin position="25"/>
        <end position="645"/>
    </location>
</feature>
<feature type="non-terminal residue" evidence="4">
    <location>
        <position position="645"/>
    </location>
</feature>
<dbReference type="EMBL" id="JAJEQR010000024">
    <property type="protein sequence ID" value="MCC2231229.1"/>
    <property type="molecule type" value="Genomic_DNA"/>
</dbReference>
<name>A0AAE3EAT1_9FIRM</name>
<dbReference type="Gene3D" id="2.170.130.30">
    <property type="match status" value="1"/>
</dbReference>
<reference evidence="4" key="1">
    <citation type="submission" date="2021-10" db="EMBL/GenBank/DDBJ databases">
        <title>Anaerobic single-cell dispensing facilitates the cultivation of human gut bacteria.</title>
        <authorList>
            <person name="Afrizal A."/>
        </authorList>
    </citation>
    <scope>NUCLEOTIDE SEQUENCE</scope>
    <source>
        <strain evidence="4">CLA-AA-H215</strain>
    </source>
</reference>
<accession>A0AAE3EAT1</accession>
<evidence type="ECO:0000259" key="3">
    <source>
        <dbReference type="Pfam" id="PF14478"/>
    </source>
</evidence>
<keyword evidence="5" id="KW-1185">Reference proteome</keyword>
<evidence type="ECO:0000256" key="2">
    <source>
        <dbReference type="SAM" id="SignalP"/>
    </source>
</evidence>
<dbReference type="Proteomes" id="UP001198182">
    <property type="component" value="Unassembled WGS sequence"/>
</dbReference>
<evidence type="ECO:0000313" key="5">
    <source>
        <dbReference type="Proteomes" id="UP001198182"/>
    </source>
</evidence>
<gene>
    <name evidence="4" type="ORF">LKD81_09520</name>
</gene>
<feature type="region of interest" description="Disordered" evidence="1">
    <location>
        <begin position="30"/>
        <end position="69"/>
    </location>
</feature>
<evidence type="ECO:0000256" key="1">
    <source>
        <dbReference type="SAM" id="MobiDB-lite"/>
    </source>
</evidence>
<keyword evidence="2" id="KW-0732">Signal</keyword>
<protein>
    <submittedName>
        <fullName evidence="4">DUF4430 domain-containing protein</fullName>
    </submittedName>
</protein>
<feature type="domain" description="Transcobalamin-like C-terminal" evidence="3">
    <location>
        <begin position="178"/>
        <end position="216"/>
    </location>
</feature>
<comment type="caution">
    <text evidence="4">The sequence shown here is derived from an EMBL/GenBank/DDBJ whole genome shotgun (WGS) entry which is preliminary data.</text>
</comment>
<organism evidence="4 5">
    <name type="scientific">Hominifimenecus microfluidus</name>
    <dbReference type="NCBI Taxonomy" id="2885348"/>
    <lineage>
        <taxon>Bacteria</taxon>
        <taxon>Bacillati</taxon>
        <taxon>Bacillota</taxon>
        <taxon>Clostridia</taxon>
        <taxon>Lachnospirales</taxon>
        <taxon>Lachnospiraceae</taxon>
        <taxon>Hominifimenecus</taxon>
    </lineage>
</organism>
<dbReference type="Pfam" id="PF14478">
    <property type="entry name" value="DUF4430"/>
    <property type="match status" value="1"/>
</dbReference>
<dbReference type="AlphaFoldDB" id="A0AAE3EAT1"/>
<proteinExistence type="predicted"/>
<feature type="signal peptide" evidence="2">
    <location>
        <begin position="1"/>
        <end position="24"/>
    </location>
</feature>
<dbReference type="RefSeq" id="WP_308453751.1">
    <property type="nucleotide sequence ID" value="NZ_JAJEQR010000024.1"/>
</dbReference>
<feature type="compositionally biased region" description="Acidic residues" evidence="1">
    <location>
        <begin position="54"/>
        <end position="69"/>
    </location>
</feature>
<feature type="compositionally biased region" description="Low complexity" evidence="1">
    <location>
        <begin position="41"/>
        <end position="53"/>
    </location>
</feature>
<evidence type="ECO:0000313" key="4">
    <source>
        <dbReference type="EMBL" id="MCC2231229.1"/>
    </source>
</evidence>
<dbReference type="InterPro" id="IPR027954">
    <property type="entry name" value="Transcobalamin-like_C"/>
</dbReference>